<dbReference type="Pfam" id="PF14424">
    <property type="entry name" value="Toxin-deaminase"/>
    <property type="match status" value="1"/>
</dbReference>
<accession>A0ABS2DFP8</accession>
<evidence type="ECO:0008006" key="3">
    <source>
        <dbReference type="Google" id="ProtNLM"/>
    </source>
</evidence>
<protein>
    <recommendedName>
        <fullName evidence="3">CMP/dCMP-type deaminase domain-containing protein</fullName>
    </recommendedName>
</protein>
<gene>
    <name evidence="1" type="ORF">JR050_06250</name>
</gene>
<dbReference type="RefSeq" id="WP_204202654.1">
    <property type="nucleotide sequence ID" value="NZ_JAFELM010000021.1"/>
</dbReference>
<reference evidence="1 2" key="1">
    <citation type="submission" date="2021-02" db="EMBL/GenBank/DDBJ databases">
        <title>Bacillus sp. RD4P76, an endophyte from a halophyte.</title>
        <authorList>
            <person name="Sun J.-Q."/>
        </authorList>
    </citation>
    <scope>NUCLEOTIDE SEQUENCE [LARGE SCALE GENOMIC DNA]</scope>
    <source>
        <strain evidence="1 2">RD4P76</strain>
    </source>
</reference>
<evidence type="ECO:0000313" key="1">
    <source>
        <dbReference type="EMBL" id="MBM6617275.1"/>
    </source>
</evidence>
<dbReference type="Gene3D" id="3.40.140.10">
    <property type="entry name" value="Cytidine Deaminase, domain 2"/>
    <property type="match status" value="1"/>
</dbReference>
<dbReference type="Proteomes" id="UP001518925">
    <property type="component" value="Unassembled WGS sequence"/>
</dbReference>
<comment type="caution">
    <text evidence="1">The sequence shown here is derived from an EMBL/GenBank/DDBJ whole genome shotgun (WGS) entry which is preliminary data.</text>
</comment>
<dbReference type="InterPro" id="IPR032721">
    <property type="entry name" value="Toxin-deaminase"/>
</dbReference>
<name>A0ABS2DFP8_9BACI</name>
<organism evidence="1 2">
    <name type="scientific">Bacillus suaedaesalsae</name>
    <dbReference type="NCBI Taxonomy" id="2810349"/>
    <lineage>
        <taxon>Bacteria</taxon>
        <taxon>Bacillati</taxon>
        <taxon>Bacillota</taxon>
        <taxon>Bacilli</taxon>
        <taxon>Bacillales</taxon>
        <taxon>Bacillaceae</taxon>
        <taxon>Bacillus</taxon>
    </lineage>
</organism>
<sequence>MMKNIINSILSKNLTAKDLKYIELIIKADILNTINKKHKKNDIRIITHLNTSGNFGCAIMDFNGEKQLFIAHSKVQKEKDWELVNAMFSEPYLKGAIRCYRAEELNQRYTTEWLDDNLDKDTLTAYDRNRDTESKILEEVASYLDNQGYNESKDEISLYLYTVKEPCPSCSKVINTFKSDFREINLEVYYQNNLIKK</sequence>
<keyword evidence="2" id="KW-1185">Reference proteome</keyword>
<proteinExistence type="predicted"/>
<evidence type="ECO:0000313" key="2">
    <source>
        <dbReference type="Proteomes" id="UP001518925"/>
    </source>
</evidence>
<dbReference type="EMBL" id="JAFELM010000021">
    <property type="protein sequence ID" value="MBM6617275.1"/>
    <property type="molecule type" value="Genomic_DNA"/>
</dbReference>